<reference evidence="9 10" key="1">
    <citation type="submission" date="2020-08" db="EMBL/GenBank/DDBJ databases">
        <title>Genome public.</title>
        <authorList>
            <person name="Liu C."/>
            <person name="Sun Q."/>
        </authorList>
    </citation>
    <scope>NUCLEOTIDE SEQUENCE [LARGE SCALE GENOMIC DNA]</scope>
    <source>
        <strain evidence="9 10">NSJ-36</strain>
    </source>
</reference>
<keyword evidence="2" id="KW-1003">Cell membrane</keyword>
<feature type="transmembrane region" description="Helical" evidence="6">
    <location>
        <begin position="190"/>
        <end position="210"/>
    </location>
</feature>
<evidence type="ECO:0000256" key="1">
    <source>
        <dbReference type="ARBA" id="ARBA00004651"/>
    </source>
</evidence>
<feature type="transmembrane region" description="Helical" evidence="6">
    <location>
        <begin position="37"/>
        <end position="57"/>
    </location>
</feature>
<comment type="caution">
    <text evidence="9">The sequence shown here is derived from an EMBL/GenBank/DDBJ whole genome shotgun (WGS) entry which is preliminary data.</text>
</comment>
<evidence type="ECO:0000256" key="6">
    <source>
        <dbReference type="SAM" id="Phobius"/>
    </source>
</evidence>
<dbReference type="EMBL" id="JACOOY010000007">
    <property type="protein sequence ID" value="MBC5665025.1"/>
    <property type="molecule type" value="Genomic_DNA"/>
</dbReference>
<feature type="transmembrane region" description="Helical" evidence="6">
    <location>
        <begin position="510"/>
        <end position="529"/>
    </location>
</feature>
<evidence type="ECO:0000259" key="8">
    <source>
        <dbReference type="Pfam" id="PF03553"/>
    </source>
</evidence>
<dbReference type="RefSeq" id="WP_186855737.1">
    <property type="nucleotide sequence ID" value="NZ_JACOOY010000007.1"/>
</dbReference>
<organism evidence="9 10">
    <name type="scientific">Dorea hominis</name>
    <dbReference type="NCBI Taxonomy" id="2763040"/>
    <lineage>
        <taxon>Bacteria</taxon>
        <taxon>Bacillati</taxon>
        <taxon>Bacillota</taxon>
        <taxon>Clostridia</taxon>
        <taxon>Lachnospirales</taxon>
        <taxon>Lachnospiraceae</taxon>
        <taxon>Dorea</taxon>
    </lineage>
</organism>
<feature type="transmembrane region" description="Helical" evidence="6">
    <location>
        <begin position="101"/>
        <end position="119"/>
    </location>
</feature>
<keyword evidence="10" id="KW-1185">Reference proteome</keyword>
<dbReference type="PANTHER" id="PTHR43478">
    <property type="entry name" value="NA+/H+ ANTIPORTER-RELATED"/>
    <property type="match status" value="1"/>
</dbReference>
<dbReference type="InterPro" id="IPR018461">
    <property type="entry name" value="Na/H_Antiport_NhaC-like_C"/>
</dbReference>
<keyword evidence="3 6" id="KW-0812">Transmembrane</keyword>
<name>A0ABR7EWZ4_9FIRM</name>
<keyword evidence="4 6" id="KW-1133">Transmembrane helix</keyword>
<evidence type="ECO:0000256" key="2">
    <source>
        <dbReference type="ARBA" id="ARBA00022475"/>
    </source>
</evidence>
<accession>A0ABR7EWZ4</accession>
<feature type="transmembrane region" description="Helical" evidence="6">
    <location>
        <begin position="286"/>
        <end position="310"/>
    </location>
</feature>
<evidence type="ECO:0000256" key="5">
    <source>
        <dbReference type="ARBA" id="ARBA00023136"/>
    </source>
</evidence>
<evidence type="ECO:0000256" key="4">
    <source>
        <dbReference type="ARBA" id="ARBA00022989"/>
    </source>
</evidence>
<evidence type="ECO:0000313" key="9">
    <source>
        <dbReference type="EMBL" id="MBC5665025.1"/>
    </source>
</evidence>
<proteinExistence type="predicted"/>
<dbReference type="Proteomes" id="UP000647235">
    <property type="component" value="Unassembled WGS sequence"/>
</dbReference>
<feature type="signal peptide" evidence="7">
    <location>
        <begin position="1"/>
        <end position="27"/>
    </location>
</feature>
<feature type="transmembrane region" description="Helical" evidence="6">
    <location>
        <begin position="423"/>
        <end position="440"/>
    </location>
</feature>
<dbReference type="Pfam" id="PF03553">
    <property type="entry name" value="Na_H_antiporter"/>
    <property type="match status" value="1"/>
</dbReference>
<evidence type="ECO:0000256" key="3">
    <source>
        <dbReference type="ARBA" id="ARBA00022692"/>
    </source>
</evidence>
<gene>
    <name evidence="9" type="ORF">H8S07_07000</name>
</gene>
<dbReference type="PANTHER" id="PTHR43478:SF1">
    <property type="entry name" value="NA+_H+ ANTIPORTER NHAC-LIKE C-TERMINAL DOMAIN-CONTAINING PROTEIN"/>
    <property type="match status" value="1"/>
</dbReference>
<keyword evidence="5 6" id="KW-0472">Membrane</keyword>
<feature type="domain" description="Na+/H+ antiporter NhaC-like C-terminal" evidence="8">
    <location>
        <begin position="194"/>
        <end position="507"/>
    </location>
</feature>
<feature type="transmembrane region" description="Helical" evidence="6">
    <location>
        <begin position="140"/>
        <end position="159"/>
    </location>
</feature>
<feature type="transmembrane region" description="Helical" evidence="6">
    <location>
        <begin position="322"/>
        <end position="343"/>
    </location>
</feature>
<comment type="subcellular location">
    <subcellularLocation>
        <location evidence="1">Cell membrane</location>
        <topology evidence="1">Multi-pass membrane protein</topology>
    </subcellularLocation>
</comment>
<evidence type="ECO:0000256" key="7">
    <source>
        <dbReference type="SAM" id="SignalP"/>
    </source>
</evidence>
<feature type="transmembrane region" description="Helical" evidence="6">
    <location>
        <begin position="488"/>
        <end position="504"/>
    </location>
</feature>
<sequence length="544" mass="58361">MRARKKVWMTTMLLTLSVLGSSLTVFASDGKAKYVPDMYASIYSLIPPVVAIVLALITKEVYSSLFVGILIGGVFWSGFRFEKTITHVFQDGIVGVLSDSYNVGILVFLVVLGIMVCMMNKAGGSAAFGRWASKHIKTRVGAQLTTILLGILIFIDDYFNCLTVGSVMRPVTDQHNVSRAKLSYLIDATAAPVCIIAPISSWAAAVTGFVKGEDGFSIFIRAIPYNFYAILTVVMMVAIVVLKFDYGPMKLHEKNAVKGDLYTTEDRPYATAENEMEEGKGNVIDLVLPILVLIVCCIIGMIYTGGFFSGTGFVKAFSGSDASVGLMLGSFFAFIITVIFYAVRRVLSFSDSMSCVPEGFKAMVPAILILTFAWTLKAMTDSLGAAEFVANGMQKAAGGLVSLLPAIIFLVGCFLAFATGTSWGTFGILIPIVVAVFSGTNEQMMIISISACMAGAVCGDHCSPISDTTIMASAGGQCNHVNHVTTQLPYAITAAIVSCVSYVIAGFVRNPFICMPVSIVLMIGTLLVIRQVTREPDYGDLSKY</sequence>
<feature type="transmembrane region" description="Helical" evidence="6">
    <location>
        <begin position="222"/>
        <end position="242"/>
    </location>
</feature>
<feature type="transmembrane region" description="Helical" evidence="6">
    <location>
        <begin position="396"/>
        <end position="417"/>
    </location>
</feature>
<keyword evidence="7" id="KW-0732">Signal</keyword>
<feature type="transmembrane region" description="Helical" evidence="6">
    <location>
        <begin position="64"/>
        <end position="81"/>
    </location>
</feature>
<feature type="transmembrane region" description="Helical" evidence="6">
    <location>
        <begin position="363"/>
        <end position="384"/>
    </location>
</feature>
<evidence type="ECO:0000313" key="10">
    <source>
        <dbReference type="Proteomes" id="UP000647235"/>
    </source>
</evidence>
<feature type="chain" id="PRO_5046304216" evidence="7">
    <location>
        <begin position="28"/>
        <end position="544"/>
    </location>
</feature>
<protein>
    <submittedName>
        <fullName evidence="9">Na+/H+ antiporter NhaC family protein</fullName>
    </submittedName>
</protein>